<feature type="domain" description="Threonyl/alanyl tRNA synthetase SAD" evidence="2">
    <location>
        <begin position="205"/>
        <end position="253"/>
    </location>
</feature>
<reference evidence="4" key="1">
    <citation type="journal article" date="2019" name="Int. J. Syst. Evol. Microbiol.">
        <title>The Global Catalogue of Microorganisms (GCM) 10K type strain sequencing project: providing services to taxonomists for standard genome sequencing and annotation.</title>
        <authorList>
            <consortium name="The Broad Institute Genomics Platform"/>
            <consortium name="The Broad Institute Genome Sequencing Center for Infectious Disease"/>
            <person name="Wu L."/>
            <person name="Ma J."/>
        </authorList>
    </citation>
    <scope>NUCLEOTIDE SEQUENCE [LARGE SCALE GENOMIC DNA]</scope>
    <source>
        <strain evidence="4">KCTC 33842</strain>
    </source>
</reference>
<organism evidence="3 4">
    <name type="scientific">Deinococcus taklimakanensis</name>
    <dbReference type="NCBI Taxonomy" id="536443"/>
    <lineage>
        <taxon>Bacteria</taxon>
        <taxon>Thermotogati</taxon>
        <taxon>Deinococcota</taxon>
        <taxon>Deinococci</taxon>
        <taxon>Deinococcales</taxon>
        <taxon>Deinococcaceae</taxon>
        <taxon>Deinococcus</taxon>
    </lineage>
</organism>
<evidence type="ECO:0000313" key="3">
    <source>
        <dbReference type="EMBL" id="MFD2609252.1"/>
    </source>
</evidence>
<proteinExistence type="predicted"/>
<protein>
    <submittedName>
        <fullName evidence="3">Alanine--tRNA ligase-related protein</fullName>
    </submittedName>
</protein>
<dbReference type="GO" id="GO:0016874">
    <property type="term" value="F:ligase activity"/>
    <property type="evidence" value="ECO:0007669"/>
    <property type="project" value="UniProtKB-KW"/>
</dbReference>
<dbReference type="InterPro" id="IPR009000">
    <property type="entry name" value="Transl_B-barrel_sf"/>
</dbReference>
<dbReference type="PANTHER" id="PTHR11777:SF9">
    <property type="entry name" value="ALANINE--TRNA LIGASE, CYTOPLASMIC"/>
    <property type="match status" value="1"/>
</dbReference>
<dbReference type="Gene3D" id="3.30.980.10">
    <property type="entry name" value="Threonyl-trna Synthetase, Chain A, domain 2"/>
    <property type="match status" value="1"/>
</dbReference>
<keyword evidence="1" id="KW-0175">Coiled coil</keyword>
<evidence type="ECO:0000256" key="1">
    <source>
        <dbReference type="SAM" id="Coils"/>
    </source>
</evidence>
<dbReference type="SUPFAM" id="SSF55186">
    <property type="entry name" value="ThrRS/AlaRS common domain"/>
    <property type="match status" value="1"/>
</dbReference>
<accession>A0ABW5P5A2</accession>
<dbReference type="RefSeq" id="WP_386844474.1">
    <property type="nucleotide sequence ID" value="NZ_JBHUMK010000031.1"/>
</dbReference>
<dbReference type="InterPro" id="IPR018163">
    <property type="entry name" value="Thr/Ala-tRNA-synth_IIc_edit"/>
</dbReference>
<evidence type="ECO:0000313" key="4">
    <source>
        <dbReference type="Proteomes" id="UP001597475"/>
    </source>
</evidence>
<dbReference type="SUPFAM" id="SSF50447">
    <property type="entry name" value="Translation proteins"/>
    <property type="match status" value="1"/>
</dbReference>
<dbReference type="Pfam" id="PF07973">
    <property type="entry name" value="tRNA_SAD"/>
    <property type="match status" value="1"/>
</dbReference>
<dbReference type="InterPro" id="IPR012947">
    <property type="entry name" value="tRNA_SAD"/>
</dbReference>
<gene>
    <name evidence="3" type="ORF">ACFSR9_07350</name>
</gene>
<dbReference type="PANTHER" id="PTHR11777">
    <property type="entry name" value="ALANYL-TRNA SYNTHETASE"/>
    <property type="match status" value="1"/>
</dbReference>
<dbReference type="SMART" id="SM00863">
    <property type="entry name" value="tRNA_SAD"/>
    <property type="match status" value="1"/>
</dbReference>
<dbReference type="Pfam" id="PF01411">
    <property type="entry name" value="tRNA-synt_2c"/>
    <property type="match status" value="1"/>
</dbReference>
<keyword evidence="3" id="KW-0436">Ligase</keyword>
<comment type="caution">
    <text evidence="3">The sequence shown here is derived from an EMBL/GenBank/DDBJ whole genome shotgun (WGS) entry which is preliminary data.</text>
</comment>
<sequence>MTAPASEGAAPTRPLYHEDGTRLIFTATVQASNGQARNGQASNGQEVALDATAFYPQGGGQNGDAGTLRWPGGEARVTDTRKDKATGVVWHRLEGEAPPPGTAVTGEVDAARRWRNMQRHSGEHLLAQAFFRVNPAFEVAAVSMAGAECTLDLRGDPAEVHVRAAEALLRGVLGRGDLTLETPNVPDTDLHLYPLRRPPQVSGQVRLVIFRDEQGEIFDASACGGTHVPRASMAAPVVVLRAERHRAGLTRVVFMAGEEASEYLSGVYRDARNLAGQFSAPVEDLGTRVDALRAERDALSAQAAGLRRDLAAALIAAAPARDVAGRPTREFTAPDPEVLLALLGGVLSGSVLLGVTPAGRCGVASACPDVNAAQVLRAALERTAGKGGGRADLAQGQTADPEGFLGAAREALAAHLASTAPAGAE</sequence>
<dbReference type="EMBL" id="JBHUMK010000031">
    <property type="protein sequence ID" value="MFD2609252.1"/>
    <property type="molecule type" value="Genomic_DNA"/>
</dbReference>
<dbReference type="InterPro" id="IPR018164">
    <property type="entry name" value="Ala-tRNA-synth_IIc_N"/>
</dbReference>
<dbReference type="Gene3D" id="2.40.30.130">
    <property type="match status" value="1"/>
</dbReference>
<name>A0ABW5P5A2_9DEIO</name>
<keyword evidence="4" id="KW-1185">Reference proteome</keyword>
<dbReference type="Gene3D" id="3.10.310.40">
    <property type="match status" value="1"/>
</dbReference>
<evidence type="ECO:0000259" key="2">
    <source>
        <dbReference type="SMART" id="SM00863"/>
    </source>
</evidence>
<dbReference type="InterPro" id="IPR050058">
    <property type="entry name" value="Ala-tRNA_ligase"/>
</dbReference>
<feature type="coiled-coil region" evidence="1">
    <location>
        <begin position="282"/>
        <end position="309"/>
    </location>
</feature>
<dbReference type="Proteomes" id="UP001597475">
    <property type="component" value="Unassembled WGS sequence"/>
</dbReference>